<protein>
    <submittedName>
        <fullName evidence="1">YheC/YheD family protein</fullName>
    </submittedName>
</protein>
<organism evidence="1 2">
    <name type="scientific">Ectobacillus funiculus</name>
    <dbReference type="NCBI Taxonomy" id="137993"/>
    <lineage>
        <taxon>Bacteria</taxon>
        <taxon>Bacillati</taxon>
        <taxon>Bacillota</taxon>
        <taxon>Bacilli</taxon>
        <taxon>Bacillales</taxon>
        <taxon>Bacillaceae</taxon>
        <taxon>Ectobacillus</taxon>
    </lineage>
</organism>
<keyword evidence="2" id="KW-1185">Reference proteome</keyword>
<dbReference type="InterPro" id="IPR026838">
    <property type="entry name" value="YheC/D"/>
</dbReference>
<evidence type="ECO:0000313" key="1">
    <source>
        <dbReference type="EMBL" id="MFB9761067.1"/>
    </source>
</evidence>
<proteinExistence type="predicted"/>
<comment type="caution">
    <text evidence="1">The sequence shown here is derived from an EMBL/GenBank/DDBJ whole genome shotgun (WGS) entry which is preliminary data.</text>
</comment>
<dbReference type="Pfam" id="PF14398">
    <property type="entry name" value="ATPgrasp_YheCD"/>
    <property type="match status" value="1"/>
</dbReference>
<dbReference type="EMBL" id="JBHMAF010000187">
    <property type="protein sequence ID" value="MFB9761067.1"/>
    <property type="molecule type" value="Genomic_DNA"/>
</dbReference>
<gene>
    <name evidence="1" type="ORF">ACFFMS_22710</name>
</gene>
<dbReference type="Proteomes" id="UP001589609">
    <property type="component" value="Unassembled WGS sequence"/>
</dbReference>
<dbReference type="Gene3D" id="3.30.470.20">
    <property type="entry name" value="ATP-grasp fold, B domain"/>
    <property type="match status" value="1"/>
</dbReference>
<accession>A0ABV5WKA7</accession>
<name>A0ABV5WKA7_9BACI</name>
<reference evidence="1 2" key="1">
    <citation type="submission" date="2024-09" db="EMBL/GenBank/DDBJ databases">
        <authorList>
            <person name="Sun Q."/>
            <person name="Mori K."/>
        </authorList>
    </citation>
    <scope>NUCLEOTIDE SEQUENCE [LARGE SCALE GENOMIC DNA]</scope>
    <source>
        <strain evidence="1 2">JCM 11201</strain>
    </source>
</reference>
<dbReference type="RefSeq" id="WP_379951312.1">
    <property type="nucleotide sequence ID" value="NZ_JBHMAF010000187.1"/>
</dbReference>
<sequence length="359" mass="41124">MTLGLLSLRSDQETEYFTEIAKRAFLHGIQVVRFTPFQIIPATEQVHGLLFDSVQEQWVQHTFPIPPFIYDRCFYNRTESSRQGKPIVEWLKKRPQTQFLGHGLPDKLQTYSILSHHPATAPYVPYTVEATIENVWKYIWRHKQAALKPVNGSQGNGFCFLSYGRRSIQATLQQAKQTITESFLSKEDFLAWLASLLQSQTYLLQPFLSVQDAYGRPFDIRVLLQKNEKGVWGEVGRGVRCGNERAVVSNLHAGSQSITYEEWKQSYPKQERLLLEDNITTLLKAVPIALEQTLPPLFEIGLDISVDQNQAVWLLDVNSKPGRRVMLECKPENVDHLYHAPLAYCKYLTLEAQKGADSQ</sequence>
<dbReference type="SUPFAM" id="SSF56059">
    <property type="entry name" value="Glutathione synthetase ATP-binding domain-like"/>
    <property type="match status" value="1"/>
</dbReference>
<evidence type="ECO:0000313" key="2">
    <source>
        <dbReference type="Proteomes" id="UP001589609"/>
    </source>
</evidence>